<reference evidence="1" key="1">
    <citation type="submission" date="2021-11" db="EMBL/GenBank/DDBJ databases">
        <title>Genome sequence.</title>
        <authorList>
            <person name="Sun Q."/>
        </authorList>
    </citation>
    <scope>NUCLEOTIDE SEQUENCE</scope>
    <source>
        <strain evidence="1">JC740</strain>
    </source>
</reference>
<proteinExistence type="predicted"/>
<dbReference type="Proteomes" id="UP001430306">
    <property type="component" value="Unassembled WGS sequence"/>
</dbReference>
<sequence>MPNSIHASRRRRLPAMLSVLFMLPVLLGMSMLANYANQPGPEAIDVPVKLTSGILPEWKAFSARPTVVFFYHPHCPCTRATVRTWERLIATSSTQPKIFAYAYRPADVNDQWVESDLTDAIRKLGDVDVIADAGGDACRRFGVTTSGHLLVYGVNGELKFSGGITSARGHEGESQAGSAFIKQINLQSTAQTHWPVFGCAVVSEAEGV</sequence>
<accession>A0ABS8NRM1</accession>
<dbReference type="Gene3D" id="3.40.30.10">
    <property type="entry name" value="Glutaredoxin"/>
    <property type="match status" value="1"/>
</dbReference>
<keyword evidence="2" id="KW-1185">Reference proteome</keyword>
<dbReference type="SUPFAM" id="SSF52833">
    <property type="entry name" value="Thioredoxin-like"/>
    <property type="match status" value="1"/>
</dbReference>
<evidence type="ECO:0000313" key="2">
    <source>
        <dbReference type="Proteomes" id="UP001430306"/>
    </source>
</evidence>
<organism evidence="1 2">
    <name type="scientific">Rhodopirellula halodulae</name>
    <dbReference type="NCBI Taxonomy" id="2894198"/>
    <lineage>
        <taxon>Bacteria</taxon>
        <taxon>Pseudomonadati</taxon>
        <taxon>Planctomycetota</taxon>
        <taxon>Planctomycetia</taxon>
        <taxon>Pirellulales</taxon>
        <taxon>Pirellulaceae</taxon>
        <taxon>Rhodopirellula</taxon>
    </lineage>
</organism>
<dbReference type="InterPro" id="IPR036249">
    <property type="entry name" value="Thioredoxin-like_sf"/>
</dbReference>
<gene>
    <name evidence="1" type="ORF">LOC71_22790</name>
</gene>
<dbReference type="RefSeq" id="WP_230276763.1">
    <property type="nucleotide sequence ID" value="NZ_JAJKFW010000063.1"/>
</dbReference>
<protein>
    <submittedName>
        <fullName evidence="1">RedB</fullName>
    </submittedName>
</protein>
<dbReference type="EMBL" id="JAJKFW010000063">
    <property type="protein sequence ID" value="MCC9645116.1"/>
    <property type="molecule type" value="Genomic_DNA"/>
</dbReference>
<evidence type="ECO:0000313" key="1">
    <source>
        <dbReference type="EMBL" id="MCC9645116.1"/>
    </source>
</evidence>
<name>A0ABS8NRM1_9BACT</name>
<comment type="caution">
    <text evidence="1">The sequence shown here is derived from an EMBL/GenBank/DDBJ whole genome shotgun (WGS) entry which is preliminary data.</text>
</comment>